<dbReference type="KEGG" id="knv:Pan216_36750"/>
<dbReference type="Proteomes" id="UP000317093">
    <property type="component" value="Chromosome"/>
</dbReference>
<proteinExistence type="predicted"/>
<evidence type="ECO:0000313" key="2">
    <source>
        <dbReference type="Proteomes" id="UP000317093"/>
    </source>
</evidence>
<keyword evidence="2" id="KW-1185">Reference proteome</keyword>
<organism evidence="1 2">
    <name type="scientific">Kolteria novifilia</name>
    <dbReference type="NCBI Taxonomy" id="2527975"/>
    <lineage>
        <taxon>Bacteria</taxon>
        <taxon>Pseudomonadati</taxon>
        <taxon>Planctomycetota</taxon>
        <taxon>Planctomycetia</taxon>
        <taxon>Kolteriales</taxon>
        <taxon>Kolteriaceae</taxon>
        <taxon>Kolteria</taxon>
    </lineage>
</organism>
<evidence type="ECO:0000313" key="1">
    <source>
        <dbReference type="EMBL" id="QDU62804.1"/>
    </source>
</evidence>
<reference evidence="1 2" key="1">
    <citation type="submission" date="2019-02" db="EMBL/GenBank/DDBJ databases">
        <title>Deep-cultivation of Planctomycetes and their phenomic and genomic characterization uncovers novel biology.</title>
        <authorList>
            <person name="Wiegand S."/>
            <person name="Jogler M."/>
            <person name="Boedeker C."/>
            <person name="Pinto D."/>
            <person name="Vollmers J."/>
            <person name="Rivas-Marin E."/>
            <person name="Kohn T."/>
            <person name="Peeters S.H."/>
            <person name="Heuer A."/>
            <person name="Rast P."/>
            <person name="Oberbeckmann S."/>
            <person name="Bunk B."/>
            <person name="Jeske O."/>
            <person name="Meyerdierks A."/>
            <person name="Storesund J.E."/>
            <person name="Kallscheuer N."/>
            <person name="Luecker S."/>
            <person name="Lage O.M."/>
            <person name="Pohl T."/>
            <person name="Merkel B.J."/>
            <person name="Hornburger P."/>
            <person name="Mueller R.-W."/>
            <person name="Bruemmer F."/>
            <person name="Labrenz M."/>
            <person name="Spormann A.M."/>
            <person name="Op den Camp H."/>
            <person name="Overmann J."/>
            <person name="Amann R."/>
            <person name="Jetten M.S.M."/>
            <person name="Mascher T."/>
            <person name="Medema M.H."/>
            <person name="Devos D.P."/>
            <person name="Kaster A.-K."/>
            <person name="Ovreas L."/>
            <person name="Rohde M."/>
            <person name="Galperin M.Y."/>
            <person name="Jogler C."/>
        </authorList>
    </citation>
    <scope>NUCLEOTIDE SEQUENCE [LARGE SCALE GENOMIC DNA]</scope>
    <source>
        <strain evidence="1 2">Pan216</strain>
    </source>
</reference>
<dbReference type="EMBL" id="CP036279">
    <property type="protein sequence ID" value="QDU62804.1"/>
    <property type="molecule type" value="Genomic_DNA"/>
</dbReference>
<gene>
    <name evidence="1" type="ORF">Pan216_36750</name>
</gene>
<sequence length="66" mass="7165">MERTYPSVLGSVSKLASAFDSLHRHGTLSGCIDESSGFACFALLDPHRLAEPRADDLLLKRSLAPH</sequence>
<protein>
    <submittedName>
        <fullName evidence="1">Uncharacterized protein</fullName>
    </submittedName>
</protein>
<dbReference type="AlphaFoldDB" id="A0A518B749"/>
<accession>A0A518B749</accession>
<name>A0A518B749_9BACT</name>